<feature type="transmembrane region" description="Helical" evidence="7">
    <location>
        <begin position="326"/>
        <end position="344"/>
    </location>
</feature>
<evidence type="ECO:0000256" key="7">
    <source>
        <dbReference type="SAM" id="Phobius"/>
    </source>
</evidence>
<dbReference type="PROSITE" id="PS50850">
    <property type="entry name" value="MFS"/>
    <property type="match status" value="1"/>
</dbReference>
<reference evidence="9" key="1">
    <citation type="submission" date="2022-04" db="EMBL/GenBank/DDBJ databases">
        <authorList>
            <person name="Seo M.-J."/>
        </authorList>
    </citation>
    <scope>NUCLEOTIDE SEQUENCE</scope>
    <source>
        <strain evidence="9">MBLB2552</strain>
    </source>
</reference>
<evidence type="ECO:0000256" key="6">
    <source>
        <dbReference type="ARBA" id="ARBA00023136"/>
    </source>
</evidence>
<dbReference type="PANTHER" id="PTHR43124">
    <property type="entry name" value="PURINE EFFLUX PUMP PBUE"/>
    <property type="match status" value="1"/>
</dbReference>
<feature type="transmembrane region" description="Helical" evidence="7">
    <location>
        <begin position="270"/>
        <end position="289"/>
    </location>
</feature>
<evidence type="ECO:0000313" key="10">
    <source>
        <dbReference type="Proteomes" id="UP001139534"/>
    </source>
</evidence>
<proteinExistence type="predicted"/>
<dbReference type="GO" id="GO:0005886">
    <property type="term" value="C:plasma membrane"/>
    <property type="evidence" value="ECO:0007669"/>
    <property type="project" value="UniProtKB-SubCell"/>
</dbReference>
<sequence>MTRSFKIGVLFCAVIVTFGNMLAAPAVKLLQADFPHVSGLLLQWVVTLSSLFILPTLFLTGYLSKRISKKSILILGLVIYLIGGIGPAFVNSITWILVFRAILGLGIGFVAPTYNAVIAENTQGTERSHMNGLVTAVNGIGGAIFLSVGGFIAAYGWRSVFLCYAYALVILLMVIFLIPKNKTLPLQKPSEPAAGSGIAAPLPRSFFGLVLGSGLHVMLYYVLPTTLSLYLAETHLGGTSTVGLLMALSLLSVFAAGLSVTGLTQRMPNAVVPLALALYAAGFLLESMATNLVVAALSILMIGFAQGLLFPVSLNKTAESVPKERITTAFSLLLASLYLFQFLAPLFVNGVQSLLHLSTYRETYLFLSAAAGLSFLVALALKVRSKTGKKLYPQNNEVKGS</sequence>
<protein>
    <submittedName>
        <fullName evidence="9">MFS transporter</fullName>
    </submittedName>
</protein>
<feature type="transmembrane region" description="Helical" evidence="7">
    <location>
        <begin position="206"/>
        <end position="223"/>
    </location>
</feature>
<feature type="transmembrane region" description="Helical" evidence="7">
    <location>
        <begin position="295"/>
        <end position="314"/>
    </location>
</feature>
<feature type="transmembrane region" description="Helical" evidence="7">
    <location>
        <begin position="364"/>
        <end position="381"/>
    </location>
</feature>
<evidence type="ECO:0000259" key="8">
    <source>
        <dbReference type="PROSITE" id="PS50850"/>
    </source>
</evidence>
<feature type="transmembrane region" description="Helical" evidence="7">
    <location>
        <begin position="243"/>
        <end position="263"/>
    </location>
</feature>
<comment type="caution">
    <text evidence="9">The sequence shown here is derived from an EMBL/GenBank/DDBJ whole genome shotgun (WGS) entry which is preliminary data.</text>
</comment>
<keyword evidence="10" id="KW-1185">Reference proteome</keyword>
<dbReference type="InterPro" id="IPR020846">
    <property type="entry name" value="MFS_dom"/>
</dbReference>
<keyword evidence="6 7" id="KW-0472">Membrane</keyword>
<keyword evidence="3" id="KW-1003">Cell membrane</keyword>
<dbReference type="EMBL" id="JALPRK010000030">
    <property type="protein sequence ID" value="MCK8489851.1"/>
    <property type="molecule type" value="Genomic_DNA"/>
</dbReference>
<evidence type="ECO:0000256" key="5">
    <source>
        <dbReference type="ARBA" id="ARBA00022989"/>
    </source>
</evidence>
<dbReference type="GO" id="GO:0022857">
    <property type="term" value="F:transmembrane transporter activity"/>
    <property type="evidence" value="ECO:0007669"/>
    <property type="project" value="InterPro"/>
</dbReference>
<keyword evidence="4 7" id="KW-0812">Transmembrane</keyword>
<dbReference type="Proteomes" id="UP001139534">
    <property type="component" value="Unassembled WGS sequence"/>
</dbReference>
<dbReference type="InterPro" id="IPR011701">
    <property type="entry name" value="MFS"/>
</dbReference>
<dbReference type="PANTHER" id="PTHR43124:SF3">
    <property type="entry name" value="CHLORAMPHENICOL EFFLUX PUMP RV0191"/>
    <property type="match status" value="1"/>
</dbReference>
<feature type="transmembrane region" description="Helical" evidence="7">
    <location>
        <begin position="72"/>
        <end position="90"/>
    </location>
</feature>
<dbReference type="InterPro" id="IPR036259">
    <property type="entry name" value="MFS_trans_sf"/>
</dbReference>
<feature type="domain" description="Major facilitator superfamily (MFS) profile" evidence="8">
    <location>
        <begin position="1"/>
        <end position="386"/>
    </location>
</feature>
<keyword evidence="5 7" id="KW-1133">Transmembrane helix</keyword>
<feature type="transmembrane region" description="Helical" evidence="7">
    <location>
        <begin position="159"/>
        <end position="178"/>
    </location>
</feature>
<dbReference type="AlphaFoldDB" id="A0A9X1Y567"/>
<comment type="subcellular location">
    <subcellularLocation>
        <location evidence="1">Cell membrane</location>
        <topology evidence="1">Multi-pass membrane protein</topology>
    </subcellularLocation>
</comment>
<feature type="transmembrane region" description="Helical" evidence="7">
    <location>
        <begin position="96"/>
        <end position="118"/>
    </location>
</feature>
<dbReference type="Gene3D" id="1.20.1250.20">
    <property type="entry name" value="MFS general substrate transporter like domains"/>
    <property type="match status" value="1"/>
</dbReference>
<evidence type="ECO:0000313" key="9">
    <source>
        <dbReference type="EMBL" id="MCK8489851.1"/>
    </source>
</evidence>
<evidence type="ECO:0000256" key="2">
    <source>
        <dbReference type="ARBA" id="ARBA00022448"/>
    </source>
</evidence>
<accession>A0A9X1Y567</accession>
<dbReference type="Pfam" id="PF07690">
    <property type="entry name" value="MFS_1"/>
    <property type="match status" value="1"/>
</dbReference>
<gene>
    <name evidence="9" type="ORF">M0651_22015</name>
</gene>
<evidence type="ECO:0000256" key="1">
    <source>
        <dbReference type="ARBA" id="ARBA00004651"/>
    </source>
</evidence>
<dbReference type="RefSeq" id="WP_248553831.1">
    <property type="nucleotide sequence ID" value="NZ_JALPRK010000030.1"/>
</dbReference>
<evidence type="ECO:0000256" key="3">
    <source>
        <dbReference type="ARBA" id="ARBA00022475"/>
    </source>
</evidence>
<name>A0A9X1Y567_9BACL</name>
<feature type="transmembrane region" description="Helical" evidence="7">
    <location>
        <begin position="130"/>
        <end position="153"/>
    </location>
</feature>
<evidence type="ECO:0000256" key="4">
    <source>
        <dbReference type="ARBA" id="ARBA00022692"/>
    </source>
</evidence>
<dbReference type="InterPro" id="IPR050189">
    <property type="entry name" value="MFS_Efflux_Transporters"/>
</dbReference>
<dbReference type="SUPFAM" id="SSF103473">
    <property type="entry name" value="MFS general substrate transporter"/>
    <property type="match status" value="1"/>
</dbReference>
<organism evidence="9 10">
    <name type="scientific">Paenibacillus mellifer</name>
    <dbReference type="NCBI Taxonomy" id="2937794"/>
    <lineage>
        <taxon>Bacteria</taxon>
        <taxon>Bacillati</taxon>
        <taxon>Bacillota</taxon>
        <taxon>Bacilli</taxon>
        <taxon>Bacillales</taxon>
        <taxon>Paenibacillaceae</taxon>
        <taxon>Paenibacillus</taxon>
    </lineage>
</organism>
<keyword evidence="2" id="KW-0813">Transport</keyword>
<feature type="transmembrane region" description="Helical" evidence="7">
    <location>
        <begin position="39"/>
        <end position="60"/>
    </location>
</feature>